<dbReference type="RefSeq" id="WP_119134955.1">
    <property type="nucleotide sequence ID" value="NZ_QXXQ01000005.1"/>
</dbReference>
<dbReference type="Gene3D" id="2.40.300.10">
    <property type="entry name" value="Head decoration protein D"/>
    <property type="match status" value="1"/>
</dbReference>
<accession>A0A398BQA6</accession>
<comment type="caution">
    <text evidence="2">The sequence shown here is derived from an EMBL/GenBank/DDBJ whole genome shotgun (WGS) entry which is preliminary data.</text>
</comment>
<proteinExistence type="predicted"/>
<feature type="region of interest" description="Disordered" evidence="1">
    <location>
        <begin position="1"/>
        <end position="26"/>
    </location>
</feature>
<dbReference type="OrthoDB" id="8449979at2"/>
<evidence type="ECO:0000313" key="3">
    <source>
        <dbReference type="Proteomes" id="UP000266649"/>
    </source>
</evidence>
<dbReference type="Proteomes" id="UP000266649">
    <property type="component" value="Unassembled WGS sequence"/>
</dbReference>
<reference evidence="2 3" key="1">
    <citation type="submission" date="2018-09" db="EMBL/GenBank/DDBJ databases">
        <title>Gemmobacter lutimaris sp. nov., a marine bacterium isolated from tidal flat.</title>
        <authorList>
            <person name="Lee D.W."/>
            <person name="Yoo Y."/>
            <person name="Kim J.-J."/>
            <person name="Kim B.S."/>
        </authorList>
    </citation>
    <scope>NUCLEOTIDE SEQUENCE [LARGE SCALE GENOMIC DNA]</scope>
    <source>
        <strain evidence="2 3">YJ-T1-11</strain>
    </source>
</reference>
<name>A0A398BQA6_9RHOB</name>
<organism evidence="2 3">
    <name type="scientific">Gemmobacter lutimaris</name>
    <dbReference type="NCBI Taxonomy" id="2306023"/>
    <lineage>
        <taxon>Bacteria</taxon>
        <taxon>Pseudomonadati</taxon>
        <taxon>Pseudomonadota</taxon>
        <taxon>Alphaproteobacteria</taxon>
        <taxon>Rhodobacterales</taxon>
        <taxon>Paracoccaceae</taxon>
        <taxon>Gemmobacter</taxon>
    </lineage>
</organism>
<dbReference type="AlphaFoldDB" id="A0A398BQA6"/>
<protein>
    <recommendedName>
        <fullName evidence="4">Head decoration protein</fullName>
    </recommendedName>
</protein>
<evidence type="ECO:0000313" key="2">
    <source>
        <dbReference type="EMBL" id="RID91894.1"/>
    </source>
</evidence>
<keyword evidence="3" id="KW-1185">Reference proteome</keyword>
<evidence type="ECO:0000256" key="1">
    <source>
        <dbReference type="SAM" id="MobiDB-lite"/>
    </source>
</evidence>
<dbReference type="EMBL" id="QXXQ01000005">
    <property type="protein sequence ID" value="RID91894.1"/>
    <property type="molecule type" value="Genomic_DNA"/>
</dbReference>
<evidence type="ECO:0008006" key="4">
    <source>
        <dbReference type="Google" id="ProtNLM"/>
    </source>
</evidence>
<gene>
    <name evidence="2" type="ORF">D2N39_11710</name>
</gene>
<sequence length="150" mass="15225">MPITAPHLAHQAGVPGQWSDTISPTPEGLIAGDTPHVVTVDRQFAASQTIAAYTPVGEDASGNLVPALTGSVDPADDIQAIGITLAPITVGATPLLGGPVLIAASVALDMLNWPASFDTDAKKLAAFNGAPTPTNIVVRVRYRGATVANP</sequence>